<sequence>MTIINYKSCIFFILILVFNCKKSNTNDSIVKLFSNIPSSYSQVDFKNELIENENFHYYQYIYAYNGGGVAVADFNNDALEDLFFISNTKKNKLYLNKGNLVFDDITEQSKIIKRPGFDTGVSIVDINNDGFLDIYICRAGWYKEDDIYANMLFINNGDLTFSEKAEEYGLADKNRSTNATFFDFDNDGDLDVYVVNTPNATKGDQNIIDLKQVKFNKKNNTSKGSDKLYQNNGNGKFIDISTKAGIKPEIAFGLNAQIGDLNNDGWLDIYVSNDFNMPDFTYINNKNGTFSDKSHDLYKHISFYSMGADVADINNDGAYDVLTLDMSPEDYIRSKTTMSMTSNEKFEKMVKNGYHYQYMHNNLQLNNQNGTFSEIANMAGVAKTDWSWSPLLADFDLDGYNDVYITNGIYRDVLDKDTNNAILKTIRAKGKKPNSKEFLKYTQMLPQEKMTNYFFKNNGDLTFTKISDAWSNMKPTFSNGAVYSDLDNDGDLEIITNNINDEATILKNNATELNKGNFLQFQFKGSTNNKFAVGTKVNLHFENGKIQTRQLINSRGYLSSITNKLHFGLGDKKKIKKVTIIWPDGKFQQLKDIASNQVITVNYSEAKPALVQNKDKKTIFKETVFNYKHTDSVFNDYNIQLLLPHKLSQLGPAIAKCDLNKDGLDDLYLGGGFSQSGQLLIANSLGTYTKITIPDFESDRVYEDISASFFDFDNDGDKDLYVVSGSYEFYPQAPELQDRIYINNGNGILKKCTTCVPKFSTSGSIVSPADYDGDGDIDLFVGGRVIPGKYPYAPKSHLLINENGTLKIKTQSLAPKLELIGMVTDAKWTDIDQDNDLDLIVTGEWMGIEVFTNDNGKLIPLEKYNHLSKIKGWWNKLLIEDIDNDGDKDIVAGNLGLNYNHKASIEKPFKIYVNDFDFNGTQDILLAKYYKGKEVPVRGKSCTAQQIPALANKIKSYQEFANKDLSSIIGSALKTAINYEVNQFKSGIFLNNGKNKFSFSPFPMEAQKSIINSILFDDFNNDGIKDLLLAGNNHQSEIETTRADAGIGALLLGQPNGAFSYLPNAKSGFYADKDVRNIIKVKTAFGNKIIVINNNSIHNAFTFSNK</sequence>
<dbReference type="EMBL" id="MDJD01000028">
    <property type="protein sequence ID" value="OEK08805.1"/>
    <property type="molecule type" value="Genomic_DNA"/>
</dbReference>
<accession>A0A1E5TBQ6</accession>
<evidence type="ECO:0000313" key="4">
    <source>
        <dbReference type="Proteomes" id="UP000095713"/>
    </source>
</evidence>
<comment type="caution">
    <text evidence="3">The sequence shown here is derived from an EMBL/GenBank/DDBJ whole genome shotgun (WGS) entry which is preliminary data.</text>
</comment>
<dbReference type="AlphaFoldDB" id="A0A1E5TBQ6"/>
<dbReference type="SUPFAM" id="SSF69318">
    <property type="entry name" value="Integrin alpha N-terminal domain"/>
    <property type="match status" value="3"/>
</dbReference>
<dbReference type="InterPro" id="IPR027039">
    <property type="entry name" value="Crtac1"/>
</dbReference>
<keyword evidence="1" id="KW-0732">Signal</keyword>
<protein>
    <submittedName>
        <fullName evidence="3">RNA-binding protein</fullName>
    </submittedName>
</protein>
<evidence type="ECO:0000256" key="1">
    <source>
        <dbReference type="ARBA" id="ARBA00022729"/>
    </source>
</evidence>
<dbReference type="InterPro" id="IPR011519">
    <property type="entry name" value="UnbV_ASPIC"/>
</dbReference>
<dbReference type="RefSeq" id="WP_069829487.1">
    <property type="nucleotide sequence ID" value="NZ_MDJD01000028.1"/>
</dbReference>
<gene>
    <name evidence="3" type="ORF">A8C32_00585</name>
</gene>
<dbReference type="Pfam" id="PF13517">
    <property type="entry name" value="FG-GAP_3"/>
    <property type="match status" value="6"/>
</dbReference>
<organism evidence="3 4">
    <name type="scientific">Flavivirga aquatica</name>
    <dbReference type="NCBI Taxonomy" id="1849968"/>
    <lineage>
        <taxon>Bacteria</taxon>
        <taxon>Pseudomonadati</taxon>
        <taxon>Bacteroidota</taxon>
        <taxon>Flavobacteriia</taxon>
        <taxon>Flavobacteriales</taxon>
        <taxon>Flavobacteriaceae</taxon>
        <taxon>Flavivirga</taxon>
    </lineage>
</organism>
<feature type="domain" description="ASPIC/UnbV" evidence="2">
    <location>
        <begin position="532"/>
        <end position="600"/>
    </location>
</feature>
<evidence type="ECO:0000313" key="3">
    <source>
        <dbReference type="EMBL" id="OEK08805.1"/>
    </source>
</evidence>
<reference evidence="3 4" key="1">
    <citation type="submission" date="2016-05" db="EMBL/GenBank/DDBJ databases">
        <title>Draft Genome Sequence of Algibacter sp. Strain SK-16 Isolated from the Surface Water of Aburatsubo Inlet.</title>
        <authorList>
            <person name="Wong S.-K."/>
            <person name="Yoshizawa S."/>
            <person name="Nakajima Y."/>
            <person name="Ogura Y."/>
            <person name="Tetsuya H."/>
            <person name="Hamasaki K."/>
        </authorList>
    </citation>
    <scope>NUCLEOTIDE SEQUENCE [LARGE SCALE GENOMIC DNA]</scope>
    <source>
        <strain evidence="3 4">SK-16</strain>
    </source>
</reference>
<dbReference type="Pfam" id="PF07593">
    <property type="entry name" value="UnbV_ASPIC"/>
    <property type="match status" value="1"/>
</dbReference>
<dbReference type="Proteomes" id="UP000095713">
    <property type="component" value="Unassembled WGS sequence"/>
</dbReference>
<proteinExistence type="predicted"/>
<dbReference type="OrthoDB" id="9816120at2"/>
<evidence type="ECO:0000259" key="2">
    <source>
        <dbReference type="Pfam" id="PF07593"/>
    </source>
</evidence>
<dbReference type="STRING" id="1849968.A8C32_00585"/>
<dbReference type="Gene3D" id="2.130.10.130">
    <property type="entry name" value="Integrin alpha, N-terminal"/>
    <property type="match status" value="3"/>
</dbReference>
<dbReference type="PANTHER" id="PTHR16026:SF0">
    <property type="entry name" value="CARTILAGE ACIDIC PROTEIN 1"/>
    <property type="match status" value="1"/>
</dbReference>
<dbReference type="InterPro" id="IPR028994">
    <property type="entry name" value="Integrin_alpha_N"/>
</dbReference>
<dbReference type="InterPro" id="IPR013517">
    <property type="entry name" value="FG-GAP"/>
</dbReference>
<keyword evidence="4" id="KW-1185">Reference proteome</keyword>
<name>A0A1E5TBQ6_9FLAO</name>
<dbReference type="PANTHER" id="PTHR16026">
    <property type="entry name" value="CARTILAGE ACIDIC PROTEIN 1"/>
    <property type="match status" value="1"/>
</dbReference>